<proteinExistence type="predicted"/>
<accession>A0A8S5NED9</accession>
<protein>
    <submittedName>
        <fullName evidence="2">Uncharacterized protein</fullName>
    </submittedName>
</protein>
<sequence>MHVKTATEGKTKDVAITDVTPENYIVPSNEQHLYHCVIEVRKFDSETGKRLSVPRIQKFGKKSFENGILDALKKQGYTITVLHDPNEYVKAQAEEKAARTAAQQKAAEEKAAADAKAKAEAEDKPGAKK</sequence>
<organism evidence="2">
    <name type="scientific">Siphoviridae sp. ctrok7</name>
    <dbReference type="NCBI Taxonomy" id="2826480"/>
    <lineage>
        <taxon>Viruses</taxon>
        <taxon>Duplodnaviria</taxon>
        <taxon>Heunggongvirae</taxon>
        <taxon>Uroviricota</taxon>
        <taxon>Caudoviricetes</taxon>
    </lineage>
</organism>
<dbReference type="EMBL" id="BK015149">
    <property type="protein sequence ID" value="DAD93001.1"/>
    <property type="molecule type" value="Genomic_DNA"/>
</dbReference>
<name>A0A8S5NED9_9CAUD</name>
<evidence type="ECO:0000313" key="2">
    <source>
        <dbReference type="EMBL" id="DAD93001.1"/>
    </source>
</evidence>
<evidence type="ECO:0000256" key="1">
    <source>
        <dbReference type="SAM" id="MobiDB-lite"/>
    </source>
</evidence>
<feature type="region of interest" description="Disordered" evidence="1">
    <location>
        <begin position="93"/>
        <end position="129"/>
    </location>
</feature>
<feature type="compositionally biased region" description="Basic and acidic residues" evidence="1">
    <location>
        <begin position="106"/>
        <end position="129"/>
    </location>
</feature>
<reference evidence="2" key="1">
    <citation type="journal article" date="2021" name="Proc. Natl. Acad. Sci. U.S.A.">
        <title>A Catalog of Tens of Thousands of Viruses from Human Metagenomes Reveals Hidden Associations with Chronic Diseases.</title>
        <authorList>
            <person name="Tisza M.J."/>
            <person name="Buck C.B."/>
        </authorList>
    </citation>
    <scope>NUCLEOTIDE SEQUENCE</scope>
    <source>
        <strain evidence="2">Ctrok7</strain>
    </source>
</reference>